<dbReference type="AlphaFoldDB" id="A0A9W9W0L6"/>
<keyword evidence="2" id="KW-0805">Transcription regulation</keyword>
<evidence type="ECO:0000256" key="5">
    <source>
        <dbReference type="ARBA" id="ARBA00023242"/>
    </source>
</evidence>
<feature type="region of interest" description="Disordered" evidence="6">
    <location>
        <begin position="78"/>
        <end position="137"/>
    </location>
</feature>
<evidence type="ECO:0000256" key="6">
    <source>
        <dbReference type="SAM" id="MobiDB-lite"/>
    </source>
</evidence>
<comment type="caution">
    <text evidence="8">The sequence shown here is derived from an EMBL/GenBank/DDBJ whole genome shotgun (WGS) entry which is preliminary data.</text>
</comment>
<proteinExistence type="predicted"/>
<evidence type="ECO:0000256" key="3">
    <source>
        <dbReference type="ARBA" id="ARBA00023125"/>
    </source>
</evidence>
<dbReference type="OrthoDB" id="39175at2759"/>
<dbReference type="RefSeq" id="XP_056488522.1">
    <property type="nucleotide sequence ID" value="XM_056629220.1"/>
</dbReference>
<dbReference type="Gene3D" id="4.10.240.10">
    <property type="entry name" value="Zn(2)-C6 fungal-type DNA-binding domain"/>
    <property type="match status" value="1"/>
</dbReference>
<dbReference type="GO" id="GO:0003677">
    <property type="term" value="F:DNA binding"/>
    <property type="evidence" value="ECO:0007669"/>
    <property type="project" value="UniProtKB-KW"/>
</dbReference>
<sequence>MATLAAKGMGVLYKSSLIGREGTNLASPIVKVKCDREDPCLNCVDARAECLRSRQARFHRPRVSRLDAITERLAKLERTSEDSSMFSSPPENDDISLTSTSPPRGRPIDPTRVAAKRKHQTSTAHESSTSGQPDLKRKMSLNIDSKSHNGRHSPDATRHASEAREFIEHELQCNPTLSQDRRTTLKLAQRFVGQLSNPGIHGQKSSATEHLEVGDDLGPPVLTPELLYMMLPGPDKKTNSQGTYVWPDHITDKTLERMGLAIIERSESEQVLHLYRISVWVKALSCISKMAPLISSAPLRVHFRALKKQYEAAANEELDSISLTAVPSLPLLQALLSGKRLMQYLGNMSRSWMFNALASRIIVALNYHNITDPVPHNDIEEEIHACLYTCYYFDKTLSVLLLRPPSLPDLKVDPTQLIHLDPDLPTTPIIRGIVEFAHIKSTLVNILLDSKKMGDMDKANVLSNLVARAHAVHSDLEIHRSRQEQRFSASWGTIQREWLSMDFNYYSVLTTIIRARSSVLKSRLVCEECLFTARKALTTLRALQEAFAGHATSVDSYPSFLTWTMLLYPLSPFFVLFCNVVATSDQRDFEMIKKITDDLRQFAKANAPIGKLYGLFSKFLDLCTPLIKVNTGLPSSGATISSLPNDPSNVTMFGRGDRIMDTLPSPITSRASASGIPQPMEGWDDRLMWELFDNQPSLGWAESELWDGISLLSS</sequence>
<dbReference type="GO" id="GO:0008270">
    <property type="term" value="F:zinc ion binding"/>
    <property type="evidence" value="ECO:0007669"/>
    <property type="project" value="InterPro"/>
</dbReference>
<evidence type="ECO:0000256" key="4">
    <source>
        <dbReference type="ARBA" id="ARBA00023163"/>
    </source>
</evidence>
<dbReference type="CDD" id="cd12148">
    <property type="entry name" value="fungal_TF_MHR"/>
    <property type="match status" value="1"/>
</dbReference>
<dbReference type="InterPro" id="IPR036864">
    <property type="entry name" value="Zn2-C6_fun-type_DNA-bd_sf"/>
</dbReference>
<evidence type="ECO:0000259" key="7">
    <source>
        <dbReference type="SMART" id="SM00906"/>
    </source>
</evidence>
<dbReference type="PANTHER" id="PTHR46910">
    <property type="entry name" value="TRANSCRIPTION FACTOR PDR1"/>
    <property type="match status" value="1"/>
</dbReference>
<keyword evidence="9" id="KW-1185">Reference proteome</keyword>
<dbReference type="PANTHER" id="PTHR46910:SF1">
    <property type="entry name" value="MISCELLANEOUS ZN(II)2CYS6 TRANSCRIPTION FACTOR (EUROFUNG)-RELATED"/>
    <property type="match status" value="1"/>
</dbReference>
<organism evidence="8 9">
    <name type="scientific">Penicillium cosmopolitanum</name>
    <dbReference type="NCBI Taxonomy" id="1131564"/>
    <lineage>
        <taxon>Eukaryota</taxon>
        <taxon>Fungi</taxon>
        <taxon>Dikarya</taxon>
        <taxon>Ascomycota</taxon>
        <taxon>Pezizomycotina</taxon>
        <taxon>Eurotiomycetes</taxon>
        <taxon>Eurotiomycetidae</taxon>
        <taxon>Eurotiales</taxon>
        <taxon>Aspergillaceae</taxon>
        <taxon>Penicillium</taxon>
    </lineage>
</organism>
<keyword evidence="1" id="KW-0479">Metal-binding</keyword>
<feature type="compositionally biased region" description="Polar residues" evidence="6">
    <location>
        <begin position="82"/>
        <end position="102"/>
    </location>
</feature>
<dbReference type="EMBL" id="JAPZBU010000006">
    <property type="protein sequence ID" value="KAJ5396470.1"/>
    <property type="molecule type" value="Genomic_DNA"/>
</dbReference>
<dbReference type="GeneID" id="81368200"/>
<keyword evidence="5" id="KW-0539">Nucleus</keyword>
<dbReference type="CDD" id="cd00067">
    <property type="entry name" value="GAL4"/>
    <property type="match status" value="1"/>
</dbReference>
<evidence type="ECO:0000256" key="1">
    <source>
        <dbReference type="ARBA" id="ARBA00022723"/>
    </source>
</evidence>
<dbReference type="Pfam" id="PF04082">
    <property type="entry name" value="Fungal_trans"/>
    <property type="match status" value="1"/>
</dbReference>
<dbReference type="GO" id="GO:0000981">
    <property type="term" value="F:DNA-binding transcription factor activity, RNA polymerase II-specific"/>
    <property type="evidence" value="ECO:0007669"/>
    <property type="project" value="InterPro"/>
</dbReference>
<feature type="domain" description="Xylanolytic transcriptional activator regulatory" evidence="7">
    <location>
        <begin position="351"/>
        <end position="423"/>
    </location>
</feature>
<keyword evidence="3" id="KW-0238">DNA-binding</keyword>
<reference evidence="8" key="2">
    <citation type="journal article" date="2023" name="IMA Fungus">
        <title>Comparative genomic study of the Penicillium genus elucidates a diverse pangenome and 15 lateral gene transfer events.</title>
        <authorList>
            <person name="Petersen C."/>
            <person name="Sorensen T."/>
            <person name="Nielsen M.R."/>
            <person name="Sondergaard T.E."/>
            <person name="Sorensen J.L."/>
            <person name="Fitzpatrick D.A."/>
            <person name="Frisvad J.C."/>
            <person name="Nielsen K.L."/>
        </authorList>
    </citation>
    <scope>NUCLEOTIDE SEQUENCE</scope>
    <source>
        <strain evidence="8">IBT 29677</strain>
    </source>
</reference>
<dbReference type="Proteomes" id="UP001147747">
    <property type="component" value="Unassembled WGS sequence"/>
</dbReference>
<accession>A0A9W9W0L6</accession>
<evidence type="ECO:0000313" key="9">
    <source>
        <dbReference type="Proteomes" id="UP001147747"/>
    </source>
</evidence>
<protein>
    <submittedName>
        <fullName evidence="8">Transcriptional regulator family: Fungal Specific TF</fullName>
    </submittedName>
</protein>
<reference evidence="8" key="1">
    <citation type="submission" date="2022-12" db="EMBL/GenBank/DDBJ databases">
        <authorList>
            <person name="Petersen C."/>
        </authorList>
    </citation>
    <scope>NUCLEOTIDE SEQUENCE</scope>
    <source>
        <strain evidence="8">IBT 29677</strain>
    </source>
</reference>
<gene>
    <name evidence="8" type="ORF">N7509_004583</name>
</gene>
<name>A0A9W9W0L6_9EURO</name>
<dbReference type="InterPro" id="IPR050987">
    <property type="entry name" value="AtrR-like"/>
</dbReference>
<dbReference type="InterPro" id="IPR001138">
    <property type="entry name" value="Zn2Cys6_DnaBD"/>
</dbReference>
<dbReference type="GO" id="GO:0006351">
    <property type="term" value="P:DNA-templated transcription"/>
    <property type="evidence" value="ECO:0007669"/>
    <property type="project" value="InterPro"/>
</dbReference>
<dbReference type="InterPro" id="IPR007219">
    <property type="entry name" value="XnlR_reg_dom"/>
</dbReference>
<dbReference type="Pfam" id="PF00172">
    <property type="entry name" value="Zn_clus"/>
    <property type="match status" value="1"/>
</dbReference>
<keyword evidence="4" id="KW-0804">Transcription</keyword>
<evidence type="ECO:0000256" key="2">
    <source>
        <dbReference type="ARBA" id="ARBA00023015"/>
    </source>
</evidence>
<feature type="compositionally biased region" description="Polar residues" evidence="6">
    <location>
        <begin position="121"/>
        <end position="132"/>
    </location>
</feature>
<dbReference type="SMART" id="SM00906">
    <property type="entry name" value="Fungal_trans"/>
    <property type="match status" value="1"/>
</dbReference>
<evidence type="ECO:0000313" key="8">
    <source>
        <dbReference type="EMBL" id="KAJ5396470.1"/>
    </source>
</evidence>